<protein>
    <submittedName>
        <fullName evidence="1">Uncharacterized protein</fullName>
    </submittedName>
</protein>
<dbReference type="EMBL" id="FP929003">
    <property type="protein sequence ID" value="CBK41337.1"/>
    <property type="molecule type" value="Genomic_DNA"/>
</dbReference>
<dbReference type="KEGG" id="nde:NIDE1602"/>
<proteinExistence type="predicted"/>
<gene>
    <name evidence="1" type="ORF">NIDE1602</name>
</gene>
<organism evidence="1 2">
    <name type="scientific">Nitrospira defluvii</name>
    <dbReference type="NCBI Taxonomy" id="330214"/>
    <lineage>
        <taxon>Bacteria</taxon>
        <taxon>Pseudomonadati</taxon>
        <taxon>Nitrospirota</taxon>
        <taxon>Nitrospiria</taxon>
        <taxon>Nitrospirales</taxon>
        <taxon>Nitrospiraceae</taxon>
        <taxon>Nitrospira</taxon>
    </lineage>
</organism>
<keyword evidence="2" id="KW-1185">Reference proteome</keyword>
<dbReference type="AlphaFoldDB" id="D8PDM8"/>
<dbReference type="Proteomes" id="UP000001660">
    <property type="component" value="Chromosome"/>
</dbReference>
<reference evidence="1 2" key="1">
    <citation type="journal article" date="2010" name="Proc. Natl. Acad. Sci. U.S.A.">
        <title>A Nitrospira metagenome illuminates the physiology and evolution of globally important nitrite-oxidizing bacteria.</title>
        <authorList>
            <person name="Lucker S."/>
            <person name="Wagner M."/>
            <person name="Maixner F."/>
            <person name="Pelletier E."/>
            <person name="Koch H."/>
            <person name="Vacherie B."/>
            <person name="Rattei T."/>
            <person name="Sinninghe Damste J."/>
            <person name="Spieck E."/>
            <person name="Le Paslier D."/>
            <person name="Daims H."/>
        </authorList>
    </citation>
    <scope>NUCLEOTIDE SEQUENCE [LARGE SCALE GENOMIC DNA]</scope>
</reference>
<dbReference type="STRING" id="330214.NIDE1602"/>
<evidence type="ECO:0000313" key="1">
    <source>
        <dbReference type="EMBL" id="CBK41337.1"/>
    </source>
</evidence>
<accession>D8PDM8</accession>
<dbReference type="HOGENOM" id="CLU_2166404_0_0_0"/>
<sequence length="110" mass="11944">MGEASRWATTLDLRRAIPRRDVASSGYGLAEPRRESLVSIPACGSSAPSINDSEARPVTLNLNGTGESFSAKWIDVEAHRAIRVEPLHGRGRLVTVPFPCATLLHLKTRP</sequence>
<evidence type="ECO:0000313" key="2">
    <source>
        <dbReference type="Proteomes" id="UP000001660"/>
    </source>
</evidence>
<name>D8PDM8_9BACT</name>